<accession>A0A098E7T1</accession>
<reference evidence="1" key="1">
    <citation type="submission" date="2014-09" db="EMBL/GenBank/DDBJ databases">
        <authorList>
            <person name="Probst J Alexander"/>
        </authorList>
    </citation>
    <scope>NUCLEOTIDE SEQUENCE</scope>
</reference>
<sequence length="108" mass="12062">MKCECGGEFEPYEENIDGISIDCLKCNICGKILYTSEQMKDFIGMKAMMKKTTTKRKIIILGHSYAITLPKSLEKIGLSAGQRVSMRMTGKKTLEVKFGEEVEASKAE</sequence>
<proteinExistence type="predicted"/>
<protein>
    <recommendedName>
        <fullName evidence="2">SpoVT-AbrB domain-containing protein</fullName>
    </recommendedName>
</protein>
<name>A0A098E7T1_9ZZZZ</name>
<dbReference type="AlphaFoldDB" id="A0A098E7T1"/>
<evidence type="ECO:0000313" key="1">
    <source>
        <dbReference type="EMBL" id="CEG12077.1"/>
    </source>
</evidence>
<organism evidence="1">
    <name type="scientific">groundwater metagenome</name>
    <dbReference type="NCBI Taxonomy" id="717931"/>
    <lineage>
        <taxon>unclassified sequences</taxon>
        <taxon>metagenomes</taxon>
        <taxon>ecological metagenomes</taxon>
    </lineage>
</organism>
<evidence type="ECO:0008006" key="2">
    <source>
        <dbReference type="Google" id="ProtNLM"/>
    </source>
</evidence>
<dbReference type="EMBL" id="CCXY01000103">
    <property type="protein sequence ID" value="CEG12077.1"/>
    <property type="molecule type" value="Genomic_DNA"/>
</dbReference>
<gene>
    <name evidence="1" type="ORF">MSIBF_A1910016</name>
</gene>